<dbReference type="SUPFAM" id="SSF47413">
    <property type="entry name" value="lambda repressor-like DNA-binding domains"/>
    <property type="match status" value="1"/>
</dbReference>
<evidence type="ECO:0000313" key="2">
    <source>
        <dbReference type="EMBL" id="OWJ75039.1"/>
    </source>
</evidence>
<dbReference type="GO" id="GO:0003677">
    <property type="term" value="F:DNA binding"/>
    <property type="evidence" value="ECO:0007669"/>
    <property type="project" value="InterPro"/>
</dbReference>
<dbReference type="CDD" id="cd00093">
    <property type="entry name" value="HTH_XRE"/>
    <property type="match status" value="1"/>
</dbReference>
<dbReference type="InterPro" id="IPR001387">
    <property type="entry name" value="Cro/C1-type_HTH"/>
</dbReference>
<dbReference type="Pfam" id="PF01381">
    <property type="entry name" value="HTH_3"/>
    <property type="match status" value="1"/>
</dbReference>
<dbReference type="EMBL" id="NIPW01000046">
    <property type="protein sequence ID" value="OWJ75039.1"/>
    <property type="molecule type" value="Genomic_DNA"/>
</dbReference>
<dbReference type="Proteomes" id="UP000196878">
    <property type="component" value="Unassembled WGS sequence"/>
</dbReference>
<dbReference type="Gene3D" id="1.10.260.40">
    <property type="entry name" value="lambda repressor-like DNA-binding domains"/>
    <property type="match status" value="1"/>
</dbReference>
<reference evidence="2 3" key="1">
    <citation type="submission" date="2016-12" db="EMBL/GenBank/DDBJ databases">
        <title>Comparison of Traditional DNA-DNA Hybridization with In Silico Genomic Analysis.</title>
        <authorList>
            <person name="Nicholson A.C."/>
            <person name="Humrighouse B.W."/>
            <person name="Graziano J."/>
            <person name="Lasker B."/>
            <person name="Whitney A.M."/>
            <person name="Mcquiston J.R."/>
        </authorList>
    </citation>
    <scope>NUCLEOTIDE SEQUENCE [LARGE SCALE GENOMIC DNA]</scope>
    <source>
        <strain evidence="2 3">H2240</strain>
    </source>
</reference>
<organism evidence="2 3">
    <name type="scientific">Haematobacter genomosp. 1</name>
    <dbReference type="NCBI Taxonomy" id="366618"/>
    <lineage>
        <taxon>Bacteria</taxon>
        <taxon>Pseudomonadati</taxon>
        <taxon>Pseudomonadota</taxon>
        <taxon>Alphaproteobacteria</taxon>
        <taxon>Rhodobacterales</taxon>
        <taxon>Paracoccaceae</taxon>
        <taxon>Haematobacter</taxon>
    </lineage>
</organism>
<keyword evidence="3" id="KW-1185">Reference proteome</keyword>
<name>A0A212A796_9RHOB</name>
<accession>A0A212A796</accession>
<dbReference type="AlphaFoldDB" id="A0A212A796"/>
<proteinExistence type="predicted"/>
<dbReference type="PROSITE" id="PS50943">
    <property type="entry name" value="HTH_CROC1"/>
    <property type="match status" value="1"/>
</dbReference>
<evidence type="ECO:0000313" key="3">
    <source>
        <dbReference type="Proteomes" id="UP000196878"/>
    </source>
</evidence>
<gene>
    <name evidence="2" type="ORF">CDV49_18125</name>
</gene>
<dbReference type="OrthoDB" id="528805at2"/>
<dbReference type="SMART" id="SM00530">
    <property type="entry name" value="HTH_XRE"/>
    <property type="match status" value="1"/>
</dbReference>
<sequence>MRHKVDGPNTNVELGIQRRTDVDISILIGQRIEYAIRKSGLTLGDAEKLFGISKSALSNYINLHRTPKADFLALLVSKLNVDAQWLLTGTFTRKPNLHDHMRVFRTYQMARDAFLAVEAASLPSQVSGAVLEDIRAAGEALHQLGGMDAMHAAIQNFFPDDSGRTYRASGILNDLWDGIGEWQR</sequence>
<dbReference type="InterPro" id="IPR010982">
    <property type="entry name" value="Lambda_DNA-bd_dom_sf"/>
</dbReference>
<feature type="domain" description="HTH cro/C1-type" evidence="1">
    <location>
        <begin position="32"/>
        <end position="86"/>
    </location>
</feature>
<comment type="caution">
    <text evidence="2">The sequence shown here is derived from an EMBL/GenBank/DDBJ whole genome shotgun (WGS) entry which is preliminary data.</text>
</comment>
<protein>
    <recommendedName>
        <fullName evidence="1">HTH cro/C1-type domain-containing protein</fullName>
    </recommendedName>
</protein>
<evidence type="ECO:0000259" key="1">
    <source>
        <dbReference type="PROSITE" id="PS50943"/>
    </source>
</evidence>